<organism evidence="2 3">
    <name type="scientific">Branchiostoma lanceolatum</name>
    <name type="common">Common lancelet</name>
    <name type="synonym">Amphioxus lanceolatum</name>
    <dbReference type="NCBI Taxonomy" id="7740"/>
    <lineage>
        <taxon>Eukaryota</taxon>
        <taxon>Metazoa</taxon>
        <taxon>Chordata</taxon>
        <taxon>Cephalochordata</taxon>
        <taxon>Leptocardii</taxon>
        <taxon>Amphioxiformes</taxon>
        <taxon>Branchiostomatidae</taxon>
        <taxon>Branchiostoma</taxon>
    </lineage>
</organism>
<dbReference type="AlphaFoldDB" id="A0A8J9VJR2"/>
<dbReference type="EMBL" id="OV696695">
    <property type="protein sequence ID" value="CAH1239079.1"/>
    <property type="molecule type" value="Genomic_DNA"/>
</dbReference>
<keyword evidence="3" id="KW-1185">Reference proteome</keyword>
<reference evidence="2" key="1">
    <citation type="submission" date="2022-01" db="EMBL/GenBank/DDBJ databases">
        <authorList>
            <person name="Braso-Vives M."/>
        </authorList>
    </citation>
    <scope>NUCLEOTIDE SEQUENCE</scope>
</reference>
<evidence type="ECO:0000313" key="2">
    <source>
        <dbReference type="EMBL" id="CAH1239079.1"/>
    </source>
</evidence>
<accession>A0A8J9VJR2</accession>
<proteinExistence type="predicted"/>
<sequence>MTQHLPVTRPDVFISVNPLYSAPDSALNKFQMMILSSLITISVVSMAQSAALLLWGKLRLLQTSRLAAAASTSALRSVHRRWMTTTAEKTKDEERFRWKDMPFQAISIAVGIGTLLYQNQKSEELELRRNNLAYVNNQLSKLYGPLYGNRLANQKSYKEGLLGRENLVKYLQEAERKWRDPETRDEGVQLLTRWRKFLFYVMHPLDLKAEEIIRDNAHLFEYGVEEAELFVKFVVHVNHEKLIVANWHEKGEVIGNKEEFEEGDFSRERNGGKSDGKTFQMFVQLVRHVKETYEKLVERKRSLVREIEERGGY</sequence>
<protein>
    <submittedName>
        <fullName evidence="2">Hypp5705 protein</fullName>
    </submittedName>
</protein>
<keyword evidence="1" id="KW-0472">Membrane</keyword>
<feature type="transmembrane region" description="Helical" evidence="1">
    <location>
        <begin position="30"/>
        <end position="55"/>
    </location>
</feature>
<evidence type="ECO:0000256" key="1">
    <source>
        <dbReference type="SAM" id="Phobius"/>
    </source>
</evidence>
<dbReference type="OrthoDB" id="10062294at2759"/>
<gene>
    <name evidence="2" type="primary">Hypp5705</name>
    <name evidence="2" type="ORF">BLAG_LOCUS3460</name>
</gene>
<name>A0A8J9VJR2_BRALA</name>
<dbReference type="Proteomes" id="UP000838412">
    <property type="component" value="Chromosome 10"/>
</dbReference>
<keyword evidence="1" id="KW-0812">Transmembrane</keyword>
<evidence type="ECO:0000313" key="3">
    <source>
        <dbReference type="Proteomes" id="UP000838412"/>
    </source>
</evidence>
<keyword evidence="1" id="KW-1133">Transmembrane helix</keyword>